<accession>A0A1R4H583</accession>
<evidence type="ECO:0000313" key="1">
    <source>
        <dbReference type="EMBL" id="SJM91346.1"/>
    </source>
</evidence>
<dbReference type="Proteomes" id="UP000195667">
    <property type="component" value="Unassembled WGS sequence"/>
</dbReference>
<dbReference type="RefSeq" id="WP_087142909.1">
    <property type="nucleotide sequence ID" value="NZ_FUKI01000092.1"/>
</dbReference>
<keyword evidence="2" id="KW-1185">Reference proteome</keyword>
<dbReference type="EMBL" id="FUKI01000092">
    <property type="protein sequence ID" value="SJM91346.1"/>
    <property type="molecule type" value="Genomic_DNA"/>
</dbReference>
<sequence>MNTSVNYLSAEELEVVKDSLKRCLANAEFLDRFYKNFMAMSTQIAEQFKDTNFAYQQIMLKSSLHIMVIMAAGGMQNSAAMDKLSTIHNRDHRNIKPEWYFDWLDALIKTVKEIDPSYNVKLEQLWRTAMQPGINYMQSKY</sequence>
<dbReference type="InterPro" id="IPR012292">
    <property type="entry name" value="Globin/Proto"/>
</dbReference>
<reference evidence="2" key="1">
    <citation type="submission" date="2017-02" db="EMBL/GenBank/DDBJ databases">
        <authorList>
            <person name="Daims H."/>
        </authorList>
    </citation>
    <scope>NUCLEOTIDE SEQUENCE [LARGE SCALE GENOMIC DNA]</scope>
</reference>
<evidence type="ECO:0000313" key="2">
    <source>
        <dbReference type="Proteomes" id="UP000195667"/>
    </source>
</evidence>
<evidence type="ECO:0008006" key="3">
    <source>
        <dbReference type="Google" id="ProtNLM"/>
    </source>
</evidence>
<protein>
    <recommendedName>
        <fullName evidence="3">Globin</fullName>
    </recommendedName>
</protein>
<dbReference type="OrthoDB" id="980856at2"/>
<name>A0A1R4H583_9GAMM</name>
<dbReference type="GO" id="GO:0019825">
    <property type="term" value="F:oxygen binding"/>
    <property type="evidence" value="ECO:0007669"/>
    <property type="project" value="InterPro"/>
</dbReference>
<dbReference type="GO" id="GO:0020037">
    <property type="term" value="F:heme binding"/>
    <property type="evidence" value="ECO:0007669"/>
    <property type="project" value="InterPro"/>
</dbReference>
<dbReference type="InterPro" id="IPR009050">
    <property type="entry name" value="Globin-like_sf"/>
</dbReference>
<dbReference type="SUPFAM" id="SSF46458">
    <property type="entry name" value="Globin-like"/>
    <property type="match status" value="1"/>
</dbReference>
<dbReference type="Gene3D" id="1.10.490.10">
    <property type="entry name" value="Globins"/>
    <property type="match status" value="1"/>
</dbReference>
<dbReference type="CDD" id="cd01040">
    <property type="entry name" value="Mb-like"/>
    <property type="match status" value="1"/>
</dbReference>
<gene>
    <name evidence="1" type="ORF">CRENPOLYSF1_190033</name>
</gene>
<organism evidence="1 2">
    <name type="scientific">Crenothrix polyspora</name>
    <dbReference type="NCBI Taxonomy" id="360316"/>
    <lineage>
        <taxon>Bacteria</taxon>
        <taxon>Pseudomonadati</taxon>
        <taxon>Pseudomonadota</taxon>
        <taxon>Gammaproteobacteria</taxon>
        <taxon>Methylococcales</taxon>
        <taxon>Crenotrichaceae</taxon>
        <taxon>Crenothrix</taxon>
    </lineage>
</organism>
<dbReference type="AlphaFoldDB" id="A0A1R4H583"/>
<proteinExistence type="predicted"/>
<dbReference type="InterPro" id="IPR044399">
    <property type="entry name" value="Mb-like_M"/>
</dbReference>